<proteinExistence type="predicted"/>
<dbReference type="SMART" id="SM00060">
    <property type="entry name" value="FN3"/>
    <property type="match status" value="1"/>
</dbReference>
<dbReference type="InterPro" id="IPR013783">
    <property type="entry name" value="Ig-like_fold"/>
</dbReference>
<dbReference type="AlphaFoldDB" id="A0AAE7A024"/>
<feature type="domain" description="Fibronectin type-III" evidence="1">
    <location>
        <begin position="98"/>
        <end position="173"/>
    </location>
</feature>
<evidence type="ECO:0000313" key="3">
    <source>
        <dbReference type="Proteomes" id="UP000501367"/>
    </source>
</evidence>
<dbReference type="Gene3D" id="2.60.40.10">
    <property type="entry name" value="Immunoglobulins"/>
    <property type="match status" value="1"/>
</dbReference>
<accession>A0AAE7A024</accession>
<dbReference type="EMBL" id="CP051487">
    <property type="protein sequence ID" value="QJC82565.1"/>
    <property type="molecule type" value="Genomic_DNA"/>
</dbReference>
<gene>
    <name evidence="2" type="ORF">HGP31_22465</name>
</gene>
<dbReference type="CDD" id="cd00063">
    <property type="entry name" value="FN3"/>
    <property type="match status" value="1"/>
</dbReference>
<dbReference type="InterPro" id="IPR003961">
    <property type="entry name" value="FN3_dom"/>
</dbReference>
<name>A0AAE7A024_9PSED</name>
<dbReference type="Proteomes" id="UP000501367">
    <property type="component" value="Chromosome"/>
</dbReference>
<sequence length="191" mass="21481">MLNFSTLDRKKPTPVDYLDYYDLKPGSVSFFWHGGTVDGGTAKYEIKRDAVLLDTPLRPPYIDTTPAEGRNHTYCIRTFDDELSFSDPVCVEVYFEDLTKPTDPTNLVTSSLALTLSWEESYDSSGTIRYLIDQGIGNDLGTTVETQFAVDHLEADKRYEFGVTAEDPTGHKSNRVIVHYPPLGVPFKGKR</sequence>
<evidence type="ECO:0000313" key="2">
    <source>
        <dbReference type="EMBL" id="QJC82565.1"/>
    </source>
</evidence>
<dbReference type="KEGG" id="pum:HGP31_22465"/>
<evidence type="ECO:0000259" key="1">
    <source>
        <dbReference type="SMART" id="SM00060"/>
    </source>
</evidence>
<protein>
    <submittedName>
        <fullName evidence="2">Fibronectin type III domain-containing protein</fullName>
    </submittedName>
</protein>
<dbReference type="InterPro" id="IPR036116">
    <property type="entry name" value="FN3_sf"/>
</dbReference>
<dbReference type="SUPFAM" id="SSF49265">
    <property type="entry name" value="Fibronectin type III"/>
    <property type="match status" value="1"/>
</dbReference>
<organism evidence="2 3">
    <name type="scientific">Pseudomonas umsongensis</name>
    <dbReference type="NCBI Taxonomy" id="198618"/>
    <lineage>
        <taxon>Bacteria</taxon>
        <taxon>Pseudomonadati</taxon>
        <taxon>Pseudomonadota</taxon>
        <taxon>Gammaproteobacteria</taxon>
        <taxon>Pseudomonadales</taxon>
        <taxon>Pseudomonadaceae</taxon>
        <taxon>Pseudomonas</taxon>
    </lineage>
</organism>
<reference evidence="2 3" key="1">
    <citation type="submission" date="2020-04" db="EMBL/GenBank/DDBJ databases">
        <authorList>
            <person name="Yao Y."/>
            <person name="He Z."/>
        </authorList>
    </citation>
    <scope>NUCLEOTIDE SEQUENCE [LARGE SCALE GENOMIC DNA]</scope>
    <source>
        <strain evidence="2 3">CY-1</strain>
    </source>
</reference>